<feature type="transmembrane region" description="Helical" evidence="5">
    <location>
        <begin position="47"/>
        <end position="65"/>
    </location>
</feature>
<reference evidence="8 9" key="1">
    <citation type="submission" date="2019-01" db="EMBL/GenBank/DDBJ databases">
        <title>Genomes sequencing and comparative genomics of infectious freshwater microsporidia, Cucumispora dikerogammari and Thelohania contejeani.</title>
        <authorList>
            <person name="Cormier A."/>
            <person name="Giraud I."/>
            <person name="Wattier R."/>
            <person name="Teixeira M."/>
            <person name="Grandjean F."/>
            <person name="Rigaud T."/>
            <person name="Cordaux R."/>
        </authorList>
    </citation>
    <scope>NUCLEOTIDE SEQUENCE [LARGE SCALE GENOMIC DNA]</scope>
    <source>
        <strain evidence="8">T1</strain>
        <tissue evidence="8">Spores</tissue>
    </source>
</reference>
<dbReference type="PANTHER" id="PTHR12701:SF20">
    <property type="entry name" value="ENDOPLASMIC RETICULUM TRANSMEMBRANE PROTEIN"/>
    <property type="match status" value="1"/>
</dbReference>
<dbReference type="Proteomes" id="UP001516464">
    <property type="component" value="Unassembled WGS sequence"/>
</dbReference>
<evidence type="ECO:0000256" key="2">
    <source>
        <dbReference type="ARBA" id="ARBA00022692"/>
    </source>
</evidence>
<evidence type="ECO:0000313" key="8">
    <source>
        <dbReference type="EMBL" id="KAF7684722.1"/>
    </source>
</evidence>
<evidence type="ECO:0000256" key="4">
    <source>
        <dbReference type="ARBA" id="ARBA00023136"/>
    </source>
</evidence>
<dbReference type="EMBL" id="SBIQ01000003">
    <property type="protein sequence ID" value="KAF7684722.1"/>
    <property type="molecule type" value="Genomic_DNA"/>
</dbReference>
<comment type="function">
    <text evidence="5">May play a role in anterograde transport of membrane proteins from the endoplasmic reticulum to the Golgi.</text>
</comment>
<accession>A0ABQ7I2N3</accession>
<comment type="caution">
    <text evidence="8">The sequence shown here is derived from an EMBL/GenBank/DDBJ whole genome shotgun (WGS) entry which is preliminary data.</text>
</comment>
<evidence type="ECO:0000259" key="7">
    <source>
        <dbReference type="Pfam" id="PF05529"/>
    </source>
</evidence>
<dbReference type="InterPro" id="IPR008417">
    <property type="entry name" value="BAP29/BAP31"/>
</dbReference>
<evidence type="ECO:0000256" key="5">
    <source>
        <dbReference type="RuleBase" id="RU367026"/>
    </source>
</evidence>
<evidence type="ECO:0000256" key="1">
    <source>
        <dbReference type="ARBA" id="ARBA00004141"/>
    </source>
</evidence>
<keyword evidence="2 5" id="KW-0812">Transmembrane</keyword>
<proteinExistence type="inferred from homology"/>
<feature type="coiled-coil region" evidence="6">
    <location>
        <begin position="136"/>
        <end position="170"/>
    </location>
</feature>
<keyword evidence="5" id="KW-0653">Protein transport</keyword>
<evidence type="ECO:0000256" key="6">
    <source>
        <dbReference type="SAM" id="Coils"/>
    </source>
</evidence>
<comment type="similarity">
    <text evidence="5">Belongs to the BCAP29/BCAP31 family.</text>
</comment>
<keyword evidence="4 5" id="KW-0472">Membrane</keyword>
<comment type="subcellular location">
    <subcellularLocation>
        <location evidence="5">Endoplasmic reticulum membrane</location>
        <topology evidence="5">Multi-pass membrane protein</topology>
    </subcellularLocation>
    <subcellularLocation>
        <location evidence="1">Membrane</location>
        <topology evidence="1">Multi-pass membrane protein</topology>
    </subcellularLocation>
</comment>
<dbReference type="PANTHER" id="PTHR12701">
    <property type="entry name" value="BCR-ASSOCIATED PROTEIN, BAP"/>
    <property type="match status" value="1"/>
</dbReference>
<keyword evidence="5" id="KW-0256">Endoplasmic reticulum</keyword>
<dbReference type="InterPro" id="IPR040463">
    <property type="entry name" value="BAP29/BAP31_N"/>
</dbReference>
<organism evidence="8 9">
    <name type="scientific">Astathelohania contejeani</name>
    <dbReference type="NCBI Taxonomy" id="164912"/>
    <lineage>
        <taxon>Eukaryota</taxon>
        <taxon>Fungi</taxon>
        <taxon>Fungi incertae sedis</taxon>
        <taxon>Microsporidia</taxon>
        <taxon>Astathelohaniidae</taxon>
        <taxon>Astathelohania</taxon>
    </lineage>
</organism>
<evidence type="ECO:0000256" key="3">
    <source>
        <dbReference type="ARBA" id="ARBA00022989"/>
    </source>
</evidence>
<gene>
    <name evidence="8" type="primary">YET1</name>
    <name evidence="8" type="ORF">TCON_0077</name>
</gene>
<keyword evidence="6" id="KW-0175">Coiled coil</keyword>
<keyword evidence="5" id="KW-0931">ER-Golgi transport</keyword>
<sequence>MAITTKIVQTIFLLETISFSLLLIPLPNQLKKTVTTRTYTVLGSIRHVLIATYAMIMLLFLDSFYKYIQISSEIYHTDYFAELKYYKTFFDMYLTGFTLFLGLVYRRFSAAVMELYRAEEAANILRKQALGQKDYVAQIMEKNRLNEAEIKRLQDEIADEKKKVINNEVLMKQVEKNREEYFKLLKKYNEWKDSETKKTK</sequence>
<keyword evidence="3 5" id="KW-1133">Transmembrane helix</keyword>
<name>A0ABQ7I2N3_9MICR</name>
<keyword evidence="5" id="KW-0813">Transport</keyword>
<comment type="caution">
    <text evidence="5">Lacks conserved residue(s) required for the propagation of feature annotation.</text>
</comment>
<feature type="transmembrane region" description="Helical" evidence="5">
    <location>
        <begin position="85"/>
        <end position="105"/>
    </location>
</feature>
<dbReference type="Pfam" id="PF05529">
    <property type="entry name" value="Bap31"/>
    <property type="match status" value="1"/>
</dbReference>
<protein>
    <recommendedName>
        <fullName evidence="5">Endoplasmic reticulum transmembrane protein</fullName>
    </recommendedName>
</protein>
<feature type="domain" description="BAP29/BAP31 transmembrane" evidence="7">
    <location>
        <begin position="1"/>
        <end position="121"/>
    </location>
</feature>
<evidence type="ECO:0000313" key="9">
    <source>
        <dbReference type="Proteomes" id="UP001516464"/>
    </source>
</evidence>
<keyword evidence="9" id="KW-1185">Reference proteome</keyword>